<gene>
    <name evidence="1" type="ORF">FVE85_0149</name>
</gene>
<reference evidence="2" key="1">
    <citation type="journal article" date="2019" name="Nat. Commun.">
        <title>Expansion of phycobilisome linker gene families in mesophilic red algae.</title>
        <authorList>
            <person name="Lee J."/>
            <person name="Kim D."/>
            <person name="Bhattacharya D."/>
            <person name="Yoon H.S."/>
        </authorList>
    </citation>
    <scope>NUCLEOTIDE SEQUENCE [LARGE SCALE GENOMIC DNA]</scope>
    <source>
        <strain evidence="2">CCMP 1328</strain>
    </source>
</reference>
<evidence type="ECO:0000313" key="1">
    <source>
        <dbReference type="EMBL" id="KAA8496420.1"/>
    </source>
</evidence>
<name>A0A5J4YZK0_PORPP</name>
<keyword evidence="2" id="KW-1185">Reference proteome</keyword>
<sequence length="428" mass="47136">MLAAKACWHEHWCAATWETSKCGRTTARQRQGCRIQANRFLPVSCAYNICGDISTGTCQVDAGAVQRNGHESSNHETDTAAESTVAMVFSQAAQAGASTRQPGTAVSDVTVSQAAQVESGAMALLNAHVAGSTRHSSQRSHCVVRHIFWRKNWSWRIPGSKATMALRAGTTTAEPLSQEMPIAFNSRHRQPCTVKLWPGPASALIAMPHAHCSGFAILTRDSSRTNVLHVRTIGAGEHDLLTLAFDEDLAYDRNWACPCAPRLQRLTMELCGPVRLQDARVHTFRHTQPAVVAFTAATPMTEFGLRPRPFCSSYVAFGHVRLSTRELRRYFQFTSEHGRPAALLGLVRVFRARACLDLVSWSIRRTIRAHTRDRIVIGSRRSFVLGSRRCALTRREKTSLLALHARSPMSVCSTVKSPRASADIQPTG</sequence>
<dbReference type="AlphaFoldDB" id="A0A5J4YZK0"/>
<evidence type="ECO:0000313" key="2">
    <source>
        <dbReference type="Proteomes" id="UP000324585"/>
    </source>
</evidence>
<proteinExistence type="predicted"/>
<dbReference type="Proteomes" id="UP000324585">
    <property type="component" value="Unassembled WGS sequence"/>
</dbReference>
<dbReference type="EMBL" id="VRMN01000002">
    <property type="protein sequence ID" value="KAA8496420.1"/>
    <property type="molecule type" value="Genomic_DNA"/>
</dbReference>
<accession>A0A5J4YZK0</accession>
<comment type="caution">
    <text evidence="1">The sequence shown here is derived from an EMBL/GenBank/DDBJ whole genome shotgun (WGS) entry which is preliminary data.</text>
</comment>
<protein>
    <submittedName>
        <fullName evidence="1">Uncharacterized protein</fullName>
    </submittedName>
</protein>
<organism evidence="1 2">
    <name type="scientific">Porphyridium purpureum</name>
    <name type="common">Red alga</name>
    <name type="synonym">Porphyridium cruentum</name>
    <dbReference type="NCBI Taxonomy" id="35688"/>
    <lineage>
        <taxon>Eukaryota</taxon>
        <taxon>Rhodophyta</taxon>
        <taxon>Bangiophyceae</taxon>
        <taxon>Porphyridiales</taxon>
        <taxon>Porphyridiaceae</taxon>
        <taxon>Porphyridium</taxon>
    </lineage>
</organism>